<comment type="caution">
    <text evidence="2">The sequence shown here is derived from an EMBL/GenBank/DDBJ whole genome shotgun (WGS) entry which is preliminary data.</text>
</comment>
<keyword evidence="3" id="KW-1185">Reference proteome</keyword>
<feature type="region of interest" description="Disordered" evidence="1">
    <location>
        <begin position="53"/>
        <end position="77"/>
    </location>
</feature>
<evidence type="ECO:0000313" key="3">
    <source>
        <dbReference type="Proteomes" id="UP000285575"/>
    </source>
</evidence>
<dbReference type="AlphaFoldDB" id="A0A437RHQ8"/>
<evidence type="ECO:0000313" key="2">
    <source>
        <dbReference type="EMBL" id="RVU46313.1"/>
    </source>
</evidence>
<dbReference type="EMBL" id="SACR01000003">
    <property type="protein sequence ID" value="RVU46313.1"/>
    <property type="molecule type" value="Genomic_DNA"/>
</dbReference>
<dbReference type="Proteomes" id="UP000285575">
    <property type="component" value="Unassembled WGS sequence"/>
</dbReference>
<gene>
    <name evidence="2" type="ORF">EOE66_10745</name>
</gene>
<dbReference type="Pfam" id="PF11162">
    <property type="entry name" value="DUF2946"/>
    <property type="match status" value="1"/>
</dbReference>
<organism evidence="2 3">
    <name type="scientific">Rubrivivax rivuli</name>
    <dbReference type="NCBI Taxonomy" id="1862385"/>
    <lineage>
        <taxon>Bacteria</taxon>
        <taxon>Pseudomonadati</taxon>
        <taxon>Pseudomonadota</taxon>
        <taxon>Betaproteobacteria</taxon>
        <taxon>Burkholderiales</taxon>
        <taxon>Sphaerotilaceae</taxon>
        <taxon>Rubrivivax</taxon>
    </lineage>
</organism>
<protein>
    <submittedName>
        <fullName evidence="2">DUF2946 domain-containing protein</fullName>
    </submittedName>
</protein>
<accession>A0A437RHQ8</accession>
<feature type="compositionally biased region" description="Basic and acidic residues" evidence="1">
    <location>
        <begin position="53"/>
        <end position="72"/>
    </location>
</feature>
<dbReference type="RefSeq" id="WP_128228677.1">
    <property type="nucleotide sequence ID" value="NZ_SACR01000003.1"/>
</dbReference>
<reference evidence="2 3" key="1">
    <citation type="submission" date="2019-01" db="EMBL/GenBank/DDBJ databases">
        <authorList>
            <person name="Chen W.-M."/>
        </authorList>
    </citation>
    <scope>NUCLEOTIDE SEQUENCE [LARGE SCALE GENOMIC DNA]</scope>
    <source>
        <strain evidence="2 3">KYPY4</strain>
    </source>
</reference>
<evidence type="ECO:0000256" key="1">
    <source>
        <dbReference type="SAM" id="MobiDB-lite"/>
    </source>
</evidence>
<proteinExistence type="predicted"/>
<sequence>MRALWIRVLLLAVFFNTVLGVPLHAAEHLHGLPGHAHTHGTEREDATVAHAHTHEHADAHAHGHATDGEAPHGAHGSCTWCSSHAQLAAALLGPAGLALPAAPAAAAPVMQAAEAGHASTPRWRYAARAPPPVQ</sequence>
<name>A0A437RHQ8_9BURK</name>
<dbReference type="InterPro" id="IPR021333">
    <property type="entry name" value="DUF2946"/>
</dbReference>